<evidence type="ECO:0000313" key="3">
    <source>
        <dbReference type="Proteomes" id="UP001412067"/>
    </source>
</evidence>
<dbReference type="SUPFAM" id="SSF47473">
    <property type="entry name" value="EF-hand"/>
    <property type="match status" value="1"/>
</dbReference>
<dbReference type="GO" id="GO:0016301">
    <property type="term" value="F:kinase activity"/>
    <property type="evidence" value="ECO:0007669"/>
    <property type="project" value="UniProtKB-KW"/>
</dbReference>
<protein>
    <submittedName>
        <fullName evidence="2">CDPK-related kinase 3</fullName>
    </submittedName>
</protein>
<feature type="domain" description="EF-hand" evidence="1">
    <location>
        <begin position="61"/>
        <end position="96"/>
    </location>
</feature>
<dbReference type="Gene3D" id="1.10.238.10">
    <property type="entry name" value="EF-hand"/>
    <property type="match status" value="1"/>
</dbReference>
<evidence type="ECO:0000313" key="2">
    <source>
        <dbReference type="EMBL" id="KAK8969144.1"/>
    </source>
</evidence>
<proteinExistence type="predicted"/>
<dbReference type="Proteomes" id="UP001412067">
    <property type="component" value="Unassembled WGS sequence"/>
</dbReference>
<gene>
    <name evidence="2" type="primary">CRK3</name>
    <name evidence="2" type="ORF">KSP40_PGU013756</name>
</gene>
<dbReference type="InterPro" id="IPR011992">
    <property type="entry name" value="EF-hand-dom_pair"/>
</dbReference>
<keyword evidence="2" id="KW-0808">Transferase</keyword>
<dbReference type="EMBL" id="JBBWWR010000003">
    <property type="protein sequence ID" value="KAK8969144.1"/>
    <property type="molecule type" value="Genomic_DNA"/>
</dbReference>
<name>A0ABR2MZL3_9ASPA</name>
<keyword evidence="3" id="KW-1185">Reference proteome</keyword>
<sequence length="113" mass="13053">MSKDFRKRMSAAQALTHPWLRDENRQVPLDILIYKLVKLYLRATPLKRSALKALSKALTEDELIYIRSQFQLLEPNKDGCISLENFRMALVQNATNAMRESRVTDILNAKTGF</sequence>
<keyword evidence="2" id="KW-0418">Kinase</keyword>
<comment type="caution">
    <text evidence="2">The sequence shown here is derived from an EMBL/GenBank/DDBJ whole genome shotgun (WGS) entry which is preliminary data.</text>
</comment>
<dbReference type="InterPro" id="IPR002048">
    <property type="entry name" value="EF_hand_dom"/>
</dbReference>
<dbReference type="PROSITE" id="PS50222">
    <property type="entry name" value="EF_HAND_2"/>
    <property type="match status" value="1"/>
</dbReference>
<reference evidence="2 3" key="1">
    <citation type="journal article" date="2022" name="Nat. Plants">
        <title>Genomes of leafy and leafless Platanthera orchids illuminate the evolution of mycoheterotrophy.</title>
        <authorList>
            <person name="Li M.H."/>
            <person name="Liu K.W."/>
            <person name="Li Z."/>
            <person name="Lu H.C."/>
            <person name="Ye Q.L."/>
            <person name="Zhang D."/>
            <person name="Wang J.Y."/>
            <person name="Li Y.F."/>
            <person name="Zhong Z.M."/>
            <person name="Liu X."/>
            <person name="Yu X."/>
            <person name="Liu D.K."/>
            <person name="Tu X.D."/>
            <person name="Liu B."/>
            <person name="Hao Y."/>
            <person name="Liao X.Y."/>
            <person name="Jiang Y.T."/>
            <person name="Sun W.H."/>
            <person name="Chen J."/>
            <person name="Chen Y.Q."/>
            <person name="Ai Y."/>
            <person name="Zhai J.W."/>
            <person name="Wu S.S."/>
            <person name="Zhou Z."/>
            <person name="Hsiao Y.Y."/>
            <person name="Wu W.L."/>
            <person name="Chen Y.Y."/>
            <person name="Lin Y.F."/>
            <person name="Hsu J.L."/>
            <person name="Li C.Y."/>
            <person name="Wang Z.W."/>
            <person name="Zhao X."/>
            <person name="Zhong W.Y."/>
            <person name="Ma X.K."/>
            <person name="Ma L."/>
            <person name="Huang J."/>
            <person name="Chen G.Z."/>
            <person name="Huang M.Z."/>
            <person name="Huang L."/>
            <person name="Peng D.H."/>
            <person name="Luo Y.B."/>
            <person name="Zou S.Q."/>
            <person name="Chen S.P."/>
            <person name="Lan S."/>
            <person name="Tsai W.C."/>
            <person name="Van de Peer Y."/>
            <person name="Liu Z.J."/>
        </authorList>
    </citation>
    <scope>NUCLEOTIDE SEQUENCE [LARGE SCALE GENOMIC DNA]</scope>
    <source>
        <strain evidence="2">Lor288</strain>
    </source>
</reference>
<accession>A0ABR2MZL3</accession>
<evidence type="ECO:0000259" key="1">
    <source>
        <dbReference type="PROSITE" id="PS50222"/>
    </source>
</evidence>
<organism evidence="2 3">
    <name type="scientific">Platanthera guangdongensis</name>
    <dbReference type="NCBI Taxonomy" id="2320717"/>
    <lineage>
        <taxon>Eukaryota</taxon>
        <taxon>Viridiplantae</taxon>
        <taxon>Streptophyta</taxon>
        <taxon>Embryophyta</taxon>
        <taxon>Tracheophyta</taxon>
        <taxon>Spermatophyta</taxon>
        <taxon>Magnoliopsida</taxon>
        <taxon>Liliopsida</taxon>
        <taxon>Asparagales</taxon>
        <taxon>Orchidaceae</taxon>
        <taxon>Orchidoideae</taxon>
        <taxon>Orchideae</taxon>
        <taxon>Orchidinae</taxon>
        <taxon>Platanthera</taxon>
    </lineage>
</organism>